<reference evidence="2 3" key="1">
    <citation type="submission" date="2019-08" db="EMBL/GenBank/DDBJ databases">
        <title>Deep-cultivation of Planctomycetes and their phenomic and genomic characterization uncovers novel biology.</title>
        <authorList>
            <person name="Wiegand S."/>
            <person name="Jogler M."/>
            <person name="Boedeker C."/>
            <person name="Pinto D."/>
            <person name="Vollmers J."/>
            <person name="Rivas-Marin E."/>
            <person name="Kohn T."/>
            <person name="Peeters S.H."/>
            <person name="Heuer A."/>
            <person name="Rast P."/>
            <person name="Oberbeckmann S."/>
            <person name="Bunk B."/>
            <person name="Jeske O."/>
            <person name="Meyerdierks A."/>
            <person name="Storesund J.E."/>
            <person name="Kallscheuer N."/>
            <person name="Luecker S."/>
            <person name="Lage O.M."/>
            <person name="Pohl T."/>
            <person name="Merkel B.J."/>
            <person name="Hornburger P."/>
            <person name="Mueller R.-W."/>
            <person name="Bruemmer F."/>
            <person name="Labrenz M."/>
            <person name="Spormann A.M."/>
            <person name="Op den Camp H."/>
            <person name="Overmann J."/>
            <person name="Amann R."/>
            <person name="Jetten M.S.M."/>
            <person name="Mascher T."/>
            <person name="Medema M.H."/>
            <person name="Devos D.P."/>
            <person name="Kaster A.-K."/>
            <person name="Ovreas L."/>
            <person name="Rohde M."/>
            <person name="Galperin M.Y."/>
            <person name="Jogler C."/>
        </authorList>
    </citation>
    <scope>NUCLEOTIDE SEQUENCE [LARGE SCALE GENOMIC DNA]</scope>
    <source>
        <strain evidence="2 3">Pr1d</strain>
    </source>
</reference>
<protein>
    <submittedName>
        <fullName evidence="2">Uncharacterized protein</fullName>
    </submittedName>
</protein>
<keyword evidence="1" id="KW-0732">Signal</keyword>
<evidence type="ECO:0000313" key="2">
    <source>
        <dbReference type="EMBL" id="QEG33769.1"/>
    </source>
</evidence>
<accession>A0A5B9Q7Y6</accession>
<dbReference type="RefSeq" id="WP_148072494.1">
    <property type="nucleotide sequence ID" value="NZ_CP042913.1"/>
</dbReference>
<dbReference type="Proteomes" id="UP000323917">
    <property type="component" value="Chromosome"/>
</dbReference>
<dbReference type="AlphaFoldDB" id="A0A5B9Q7Y6"/>
<dbReference type="KEGG" id="bgok:Pr1d_10390"/>
<evidence type="ECO:0000313" key="3">
    <source>
        <dbReference type="Proteomes" id="UP000323917"/>
    </source>
</evidence>
<sequence precursor="true">MTTKNLFVMFLLAILTVASLNATVMAQGTSSSRAQFTRIAVRGITTPKLARQAAKSFTFEESSQALAQYKQWMIGANNTGKVTHGLPKGPLADAQYNLKGLVPRKFLQYEKQGTFGGINLGWTDNASASTATKSAKWYFVATTDGSAPVVGGSLHFGDPIALAWGSGKKPYVKYSKRNVGINLNWSSKPSFEWAVLGGVPGSEVRRGEDVVILFNLKHRQPMMYFDRTVGGHIGWPDSRTWNPFSGSLTSKNPKMPAVVLPLLQGNWEFKSRLSIQ</sequence>
<evidence type="ECO:0000256" key="1">
    <source>
        <dbReference type="SAM" id="SignalP"/>
    </source>
</evidence>
<dbReference type="EMBL" id="CP042913">
    <property type="protein sequence ID" value="QEG33769.1"/>
    <property type="molecule type" value="Genomic_DNA"/>
</dbReference>
<gene>
    <name evidence="2" type="ORF">Pr1d_10390</name>
</gene>
<name>A0A5B9Q7Y6_9BACT</name>
<dbReference type="OrthoDB" id="251288at2"/>
<organism evidence="2 3">
    <name type="scientific">Bythopirellula goksoeyrii</name>
    <dbReference type="NCBI Taxonomy" id="1400387"/>
    <lineage>
        <taxon>Bacteria</taxon>
        <taxon>Pseudomonadati</taxon>
        <taxon>Planctomycetota</taxon>
        <taxon>Planctomycetia</taxon>
        <taxon>Pirellulales</taxon>
        <taxon>Lacipirellulaceae</taxon>
        <taxon>Bythopirellula</taxon>
    </lineage>
</organism>
<feature type="signal peptide" evidence="1">
    <location>
        <begin position="1"/>
        <end position="26"/>
    </location>
</feature>
<keyword evidence="3" id="KW-1185">Reference proteome</keyword>
<proteinExistence type="predicted"/>
<feature type="chain" id="PRO_5022827054" evidence="1">
    <location>
        <begin position="27"/>
        <end position="276"/>
    </location>
</feature>